<dbReference type="SUPFAM" id="SSF53448">
    <property type="entry name" value="Nucleotide-diphospho-sugar transferases"/>
    <property type="match status" value="1"/>
</dbReference>
<feature type="domain" description="MobA-like NTP transferase" evidence="2">
    <location>
        <begin position="7"/>
        <end position="133"/>
    </location>
</feature>
<keyword evidence="3" id="KW-0808">Transferase</keyword>
<evidence type="ECO:0000313" key="4">
    <source>
        <dbReference type="Proteomes" id="UP000064137"/>
    </source>
</evidence>
<dbReference type="Pfam" id="PF12804">
    <property type="entry name" value="NTP_transf_3"/>
    <property type="match status" value="1"/>
</dbReference>
<dbReference type="InterPro" id="IPR025877">
    <property type="entry name" value="MobA-like_NTP_Trfase"/>
</dbReference>
<dbReference type="Proteomes" id="UP000064137">
    <property type="component" value="Chromosome"/>
</dbReference>
<keyword evidence="1" id="KW-0460">Magnesium</keyword>
<proteinExistence type="predicted"/>
<protein>
    <submittedName>
        <fullName evidence="3">Nucleotidyltransferase</fullName>
    </submittedName>
</protein>
<gene>
    <name evidence="3" type="ORF">APT59_15055</name>
</gene>
<dbReference type="PANTHER" id="PTHR43777">
    <property type="entry name" value="MOLYBDENUM COFACTOR CYTIDYLYLTRANSFERASE"/>
    <property type="match status" value="1"/>
</dbReference>
<dbReference type="GO" id="GO:0016779">
    <property type="term" value="F:nucleotidyltransferase activity"/>
    <property type="evidence" value="ECO:0007669"/>
    <property type="project" value="UniProtKB-ARBA"/>
</dbReference>
<accession>A0A0U4W265</accession>
<dbReference type="RefSeq" id="WP_059315602.1">
    <property type="nucleotide sequence ID" value="NZ_CP013987.1"/>
</dbReference>
<dbReference type="KEGG" id="por:APT59_15055"/>
<dbReference type="OrthoDB" id="9788272at2"/>
<sequence length="217" mass="24613">MPPIEHVVISAAGIGSRLGLNRPKCLVEVAGRTLLDYHLERLVDVPFVWLVVGFQEEDVIAHALALRPNIIIVRNPDFARTNTLQSIFRVARHLHERFLVVDADTVVRPDSFRDFIKAAEQYNQLVGVSSYTTSDGVRVVLNQENTLVQAFTREPYHEWEWTGIAILEPSTVVDQPIYVYQALEPYLPLPAYELDAFDIDTVADLDMARRVMTGGWK</sequence>
<name>A0A0U4W265_9PSED</name>
<dbReference type="Gene3D" id="3.90.550.10">
    <property type="entry name" value="Spore Coat Polysaccharide Biosynthesis Protein SpsA, Chain A"/>
    <property type="match status" value="1"/>
</dbReference>
<organism evidence="3 4">
    <name type="scientific">Pseudomonas oryzihabitans</name>
    <dbReference type="NCBI Taxonomy" id="47885"/>
    <lineage>
        <taxon>Bacteria</taxon>
        <taxon>Pseudomonadati</taxon>
        <taxon>Pseudomonadota</taxon>
        <taxon>Gammaproteobacteria</taxon>
        <taxon>Pseudomonadales</taxon>
        <taxon>Pseudomonadaceae</taxon>
        <taxon>Pseudomonas</taxon>
    </lineage>
</organism>
<reference evidence="3 4" key="1">
    <citation type="submission" date="2016-01" db="EMBL/GenBank/DDBJ databases">
        <title>Annotation of Pseudomonas oryzihabitans USDA-ARS-USMARC-56511.</title>
        <authorList>
            <person name="Harhay G.P."/>
            <person name="Harhay D.M."/>
            <person name="Smith T.P.L."/>
            <person name="Bono J.L."/>
            <person name="Heaton M.P."/>
            <person name="Clawson M.L."/>
            <person name="Chitko-Mckown C.G."/>
            <person name="Capik S.F."/>
            <person name="DeDonder K.D."/>
            <person name="Apley M.D."/>
            <person name="Lubbers B.V."/>
            <person name="White B.J."/>
            <person name="Larson R.L."/>
        </authorList>
    </citation>
    <scope>NUCLEOTIDE SEQUENCE [LARGE SCALE GENOMIC DNA]</scope>
    <source>
        <strain evidence="3 4">USDA-ARS-USMARC-56511</strain>
    </source>
</reference>
<evidence type="ECO:0000259" key="2">
    <source>
        <dbReference type="Pfam" id="PF12804"/>
    </source>
</evidence>
<dbReference type="PANTHER" id="PTHR43777:SF1">
    <property type="entry name" value="MOLYBDENUM COFACTOR CYTIDYLYLTRANSFERASE"/>
    <property type="match status" value="1"/>
</dbReference>
<dbReference type="AlphaFoldDB" id="A0A0U4W265"/>
<dbReference type="InterPro" id="IPR029044">
    <property type="entry name" value="Nucleotide-diphossugar_trans"/>
</dbReference>
<evidence type="ECO:0000313" key="3">
    <source>
        <dbReference type="EMBL" id="ALZ85448.1"/>
    </source>
</evidence>
<dbReference type="EMBL" id="CP013987">
    <property type="protein sequence ID" value="ALZ85448.1"/>
    <property type="molecule type" value="Genomic_DNA"/>
</dbReference>
<evidence type="ECO:0000256" key="1">
    <source>
        <dbReference type="ARBA" id="ARBA00022842"/>
    </source>
</evidence>